<organism evidence="1 2">
    <name type="scientific">Paracidovorax wautersii</name>
    <dbReference type="NCBI Taxonomy" id="1177982"/>
    <lineage>
        <taxon>Bacteria</taxon>
        <taxon>Pseudomonadati</taxon>
        <taxon>Pseudomonadota</taxon>
        <taxon>Betaproteobacteria</taxon>
        <taxon>Burkholderiales</taxon>
        <taxon>Comamonadaceae</taxon>
        <taxon>Paracidovorax</taxon>
    </lineage>
</organism>
<dbReference type="Gene3D" id="3.40.50.1010">
    <property type="entry name" value="5'-nuclease"/>
    <property type="match status" value="1"/>
</dbReference>
<dbReference type="STRING" id="1177982.SAMN04489711_109170"/>
<reference evidence="2" key="1">
    <citation type="submission" date="2016-10" db="EMBL/GenBank/DDBJ databases">
        <authorList>
            <person name="Varghese N."/>
            <person name="Submissions S."/>
        </authorList>
    </citation>
    <scope>NUCLEOTIDE SEQUENCE [LARGE SCALE GENOMIC DNA]</scope>
    <source>
        <strain evidence="2">DSM 27981</strain>
    </source>
</reference>
<sequence length="201" mass="22200">MSPLPRCIVVDSNFIISYITKKDTTASDRARIDHFISEVDKLKVRIIFPMISISEFLVKADAASVAFLEELERKSTVFVADFDRGAAQELAKMEREALAGPGGKRAGSEEPYQKIKVDRQIVAIGLAHGAKMIISRDEGVRTQAIRLRLEAKRIQDLELPESAKQLTLIAPVSKGRRLNFRPAPLTVVPTPPAPAQVPKTD</sequence>
<dbReference type="InterPro" id="IPR029060">
    <property type="entry name" value="PIN-like_dom_sf"/>
</dbReference>
<dbReference type="RefSeq" id="WP_175518504.1">
    <property type="nucleotide sequence ID" value="NZ_FONX01000009.1"/>
</dbReference>
<protein>
    <submittedName>
        <fullName evidence="1">PIN domain-containing protein</fullName>
    </submittedName>
</protein>
<name>A0A1I2F6C4_9BURK</name>
<gene>
    <name evidence="1" type="ORF">SAMN04489711_109170</name>
</gene>
<accession>A0A1I2F6C4</accession>
<dbReference type="Proteomes" id="UP000199119">
    <property type="component" value="Unassembled WGS sequence"/>
</dbReference>
<keyword evidence="2" id="KW-1185">Reference proteome</keyword>
<evidence type="ECO:0000313" key="1">
    <source>
        <dbReference type="EMBL" id="SFF00715.1"/>
    </source>
</evidence>
<evidence type="ECO:0000313" key="2">
    <source>
        <dbReference type="Proteomes" id="UP000199119"/>
    </source>
</evidence>
<dbReference type="SUPFAM" id="SSF88723">
    <property type="entry name" value="PIN domain-like"/>
    <property type="match status" value="1"/>
</dbReference>
<dbReference type="EMBL" id="FONX01000009">
    <property type="protein sequence ID" value="SFF00715.1"/>
    <property type="molecule type" value="Genomic_DNA"/>
</dbReference>
<proteinExistence type="predicted"/>
<dbReference type="AlphaFoldDB" id="A0A1I2F6C4"/>